<dbReference type="GO" id="GO:0006351">
    <property type="term" value="P:DNA-templated transcription"/>
    <property type="evidence" value="ECO:0007669"/>
    <property type="project" value="InterPro"/>
</dbReference>
<keyword evidence="5" id="KW-0804">Transcription</keyword>
<dbReference type="GO" id="GO:0003899">
    <property type="term" value="F:DNA-directed RNA polymerase activity"/>
    <property type="evidence" value="ECO:0007669"/>
    <property type="project" value="UniProtKB-EC"/>
</dbReference>
<dbReference type="KEGG" id="tper:IWA51_06825"/>
<dbReference type="NCBIfam" id="NF001588">
    <property type="entry name" value="PRK00392.8-5"/>
    <property type="match status" value="1"/>
</dbReference>
<dbReference type="GO" id="GO:0000428">
    <property type="term" value="C:DNA-directed RNA polymerase complex"/>
    <property type="evidence" value="ECO:0007669"/>
    <property type="project" value="UniProtKB-KW"/>
</dbReference>
<gene>
    <name evidence="9" type="ORF">IWA51_06825</name>
</gene>
<organism evidence="9 10">
    <name type="scientific">Treponema peruense</name>
    <dbReference type="NCBI Taxonomy" id="2787628"/>
    <lineage>
        <taxon>Bacteria</taxon>
        <taxon>Pseudomonadati</taxon>
        <taxon>Spirochaetota</taxon>
        <taxon>Spirochaetia</taxon>
        <taxon>Spirochaetales</taxon>
        <taxon>Treponemataceae</taxon>
        <taxon>Treponema</taxon>
    </lineage>
</organism>
<keyword evidence="10" id="KW-1185">Reference proteome</keyword>
<keyword evidence="4 9" id="KW-0240">DNA-directed RNA polymerase</keyword>
<evidence type="ECO:0000256" key="8">
    <source>
        <dbReference type="ARBA" id="ARBA00048552"/>
    </source>
</evidence>
<dbReference type="RefSeq" id="WP_177528071.1">
    <property type="nucleotide sequence ID" value="NZ_CBCSHE010000003.1"/>
</dbReference>
<comment type="catalytic activity">
    <reaction evidence="8">
        <text>RNA(n) + a ribonucleoside 5'-triphosphate = RNA(n+1) + diphosphate</text>
        <dbReference type="Rhea" id="RHEA:21248"/>
        <dbReference type="Rhea" id="RHEA-COMP:14527"/>
        <dbReference type="Rhea" id="RHEA-COMP:17342"/>
        <dbReference type="ChEBI" id="CHEBI:33019"/>
        <dbReference type="ChEBI" id="CHEBI:61557"/>
        <dbReference type="ChEBI" id="CHEBI:140395"/>
        <dbReference type="EC" id="2.7.7.6"/>
    </reaction>
</comment>
<dbReference type="SMART" id="SM01409">
    <property type="entry name" value="RNA_pol_Rpb6"/>
    <property type="match status" value="1"/>
</dbReference>
<dbReference type="Proteomes" id="UP000595224">
    <property type="component" value="Chromosome"/>
</dbReference>
<dbReference type="Pfam" id="PF01192">
    <property type="entry name" value="RNA_pol_Rpb6"/>
    <property type="match status" value="1"/>
</dbReference>
<keyword evidence="9" id="KW-0808">Transferase</keyword>
<evidence type="ECO:0000256" key="3">
    <source>
        <dbReference type="ARBA" id="ARBA00013725"/>
    </source>
</evidence>
<evidence type="ECO:0000313" key="10">
    <source>
        <dbReference type="Proteomes" id="UP000595224"/>
    </source>
</evidence>
<dbReference type="EMBL" id="CP064936">
    <property type="protein sequence ID" value="QPZ99996.1"/>
    <property type="molecule type" value="Genomic_DNA"/>
</dbReference>
<dbReference type="GO" id="GO:0003677">
    <property type="term" value="F:DNA binding"/>
    <property type="evidence" value="ECO:0007669"/>
    <property type="project" value="InterPro"/>
</dbReference>
<evidence type="ECO:0000313" key="9">
    <source>
        <dbReference type="EMBL" id="QPZ99996.1"/>
    </source>
</evidence>
<dbReference type="AlphaFoldDB" id="A0A7T3V3X9"/>
<accession>A0A7T3V3X9</accession>
<dbReference type="SUPFAM" id="SSF63562">
    <property type="entry name" value="RPB6/omega subunit-like"/>
    <property type="match status" value="1"/>
</dbReference>
<dbReference type="EC" id="2.7.7.6" evidence="2"/>
<reference evidence="9 10" key="1">
    <citation type="submission" date="2020-11" db="EMBL/GenBank/DDBJ databases">
        <title>Treponema Peruensis nv. sp., first commensal Treponema isolated from human feces.</title>
        <authorList>
            <person name="Belkhou C."/>
            <person name="Raes J."/>
        </authorList>
    </citation>
    <scope>NUCLEOTIDE SEQUENCE [LARGE SCALE GENOMIC DNA]</scope>
    <source>
        <strain evidence="9 10">RCC2812</strain>
    </source>
</reference>
<evidence type="ECO:0000256" key="1">
    <source>
        <dbReference type="ARBA" id="ARBA00006711"/>
    </source>
</evidence>
<evidence type="ECO:0000256" key="5">
    <source>
        <dbReference type="ARBA" id="ARBA00023163"/>
    </source>
</evidence>
<dbReference type="InterPro" id="IPR036161">
    <property type="entry name" value="RPB6/omega-like_sf"/>
</dbReference>
<dbReference type="InterPro" id="IPR006110">
    <property type="entry name" value="Pol_omega/Rpo6/RPB6"/>
</dbReference>
<name>A0A7T3V3X9_9SPIR</name>
<evidence type="ECO:0000256" key="2">
    <source>
        <dbReference type="ARBA" id="ARBA00012418"/>
    </source>
</evidence>
<comment type="similarity">
    <text evidence="1">Belongs to the RNA polymerase subunit omega family.</text>
</comment>
<proteinExistence type="inferred from homology"/>
<evidence type="ECO:0000256" key="4">
    <source>
        <dbReference type="ARBA" id="ARBA00022478"/>
    </source>
</evidence>
<keyword evidence="9" id="KW-0548">Nucleotidyltransferase</keyword>
<evidence type="ECO:0000256" key="7">
    <source>
        <dbReference type="ARBA" id="ARBA00030998"/>
    </source>
</evidence>
<sequence>MIFPLEELVKFKGGMYEITVAASRRAYQLAMIKDPLVDENDGKVVSLAARQLFTGEVQYRIDAPKN</sequence>
<evidence type="ECO:0000256" key="6">
    <source>
        <dbReference type="ARBA" id="ARBA00029924"/>
    </source>
</evidence>
<protein>
    <recommendedName>
        <fullName evidence="3">DNA-directed RNA polymerase subunit omega</fullName>
        <ecNumber evidence="2">2.7.7.6</ecNumber>
    </recommendedName>
    <alternativeName>
        <fullName evidence="7">RNA polymerase omega subunit</fullName>
    </alternativeName>
    <alternativeName>
        <fullName evidence="6">Transcriptase subunit omega</fullName>
    </alternativeName>
</protein>
<dbReference type="Gene3D" id="3.90.940.10">
    <property type="match status" value="1"/>
</dbReference>